<dbReference type="EMBL" id="KN817708">
    <property type="protein sequence ID" value="KJA13872.1"/>
    <property type="molecule type" value="Genomic_DNA"/>
</dbReference>
<evidence type="ECO:0000256" key="1">
    <source>
        <dbReference type="SAM" id="Phobius"/>
    </source>
</evidence>
<keyword evidence="1" id="KW-0472">Membrane</keyword>
<name>A0A0D2KH18_HYPSF</name>
<reference evidence="3" key="1">
    <citation type="submission" date="2014-04" db="EMBL/GenBank/DDBJ databases">
        <title>Evolutionary Origins and Diversification of the Mycorrhizal Mutualists.</title>
        <authorList>
            <consortium name="DOE Joint Genome Institute"/>
            <consortium name="Mycorrhizal Genomics Consortium"/>
            <person name="Kohler A."/>
            <person name="Kuo A."/>
            <person name="Nagy L.G."/>
            <person name="Floudas D."/>
            <person name="Copeland A."/>
            <person name="Barry K.W."/>
            <person name="Cichocki N."/>
            <person name="Veneault-Fourrey C."/>
            <person name="LaButti K."/>
            <person name="Lindquist E.A."/>
            <person name="Lipzen A."/>
            <person name="Lundell T."/>
            <person name="Morin E."/>
            <person name="Murat C."/>
            <person name="Riley R."/>
            <person name="Ohm R."/>
            <person name="Sun H."/>
            <person name="Tunlid A."/>
            <person name="Henrissat B."/>
            <person name="Grigoriev I.V."/>
            <person name="Hibbett D.S."/>
            <person name="Martin F."/>
        </authorList>
    </citation>
    <scope>NUCLEOTIDE SEQUENCE [LARGE SCALE GENOMIC DNA]</scope>
    <source>
        <strain evidence="3">FD-334 SS-4</strain>
    </source>
</reference>
<dbReference type="Proteomes" id="UP000054270">
    <property type="component" value="Unassembled WGS sequence"/>
</dbReference>
<feature type="transmembrane region" description="Helical" evidence="1">
    <location>
        <begin position="100"/>
        <end position="121"/>
    </location>
</feature>
<gene>
    <name evidence="2" type="ORF">HYPSUDRAFT_484387</name>
</gene>
<evidence type="ECO:0000313" key="2">
    <source>
        <dbReference type="EMBL" id="KJA13872.1"/>
    </source>
</evidence>
<dbReference type="AlphaFoldDB" id="A0A0D2KH18"/>
<keyword evidence="3" id="KW-1185">Reference proteome</keyword>
<organism evidence="2 3">
    <name type="scientific">Hypholoma sublateritium (strain FD-334 SS-4)</name>
    <dbReference type="NCBI Taxonomy" id="945553"/>
    <lineage>
        <taxon>Eukaryota</taxon>
        <taxon>Fungi</taxon>
        <taxon>Dikarya</taxon>
        <taxon>Basidiomycota</taxon>
        <taxon>Agaricomycotina</taxon>
        <taxon>Agaricomycetes</taxon>
        <taxon>Agaricomycetidae</taxon>
        <taxon>Agaricales</taxon>
        <taxon>Agaricineae</taxon>
        <taxon>Strophariaceae</taxon>
        <taxon>Hypholoma</taxon>
    </lineage>
</organism>
<accession>A0A0D2KH18</accession>
<keyword evidence="1" id="KW-0812">Transmembrane</keyword>
<evidence type="ECO:0000313" key="3">
    <source>
        <dbReference type="Proteomes" id="UP000054270"/>
    </source>
</evidence>
<keyword evidence="1" id="KW-1133">Transmembrane helix</keyword>
<proteinExistence type="predicted"/>
<protein>
    <submittedName>
        <fullName evidence="2">Uncharacterized protein</fullName>
    </submittedName>
</protein>
<sequence>MSRTVQMYPIQRAVRCIKDSFRSRFQSGRTCRASQVYPPLSMPSINCGRPQLGSPPTRHTLRSHIRIIHPLSAFSYGDACPYGGRTNNCMLSDGRSRTTYICTYVHVIFASCSVAAFLVYFRVCVVAVTPVTKEKWSGCENVLCVHQDGVNG</sequence>